<evidence type="ECO:0000259" key="2">
    <source>
        <dbReference type="Pfam" id="PF10307"/>
    </source>
</evidence>
<dbReference type="Pfam" id="PF14615">
    <property type="entry name" value="Rsa3"/>
    <property type="match status" value="1"/>
</dbReference>
<dbReference type="PANTHER" id="PTHR10335">
    <property type="entry name" value="RRNA 2-O-METHYLTRANSFERASE FIBRILLARIN"/>
    <property type="match status" value="1"/>
</dbReference>
<dbReference type="InterPro" id="IPR028217">
    <property type="entry name" value="Rsa3_C"/>
</dbReference>
<feature type="region of interest" description="Disordered" evidence="1">
    <location>
        <begin position="584"/>
        <end position="636"/>
    </location>
</feature>
<reference evidence="4 5" key="1">
    <citation type="submission" date="2018-08" db="EMBL/GenBank/DDBJ databases">
        <title>Draft genome of the lignicolous fungus Coniochaeta pulveracea.</title>
        <authorList>
            <person name="Borstlap C.J."/>
            <person name="De Witt R.N."/>
            <person name="Botha A."/>
            <person name="Volschenk H."/>
        </authorList>
    </citation>
    <scope>NUCLEOTIDE SEQUENCE [LARGE SCALE GENOMIC DNA]</scope>
    <source>
        <strain evidence="4 5">CAB683</strain>
    </source>
</reference>
<proteinExistence type="predicted"/>
<feature type="domain" description="Ribosome-assembly protein 3 C-terminal" evidence="3">
    <location>
        <begin position="637"/>
        <end position="682"/>
    </location>
</feature>
<dbReference type="GO" id="GO:1990259">
    <property type="term" value="F:histone H2AQ104 methyltransferase activity"/>
    <property type="evidence" value="ECO:0007669"/>
    <property type="project" value="TreeGrafter"/>
</dbReference>
<dbReference type="GO" id="GO:0032040">
    <property type="term" value="C:small-subunit processome"/>
    <property type="evidence" value="ECO:0007669"/>
    <property type="project" value="TreeGrafter"/>
</dbReference>
<feature type="compositionally biased region" description="Low complexity" evidence="1">
    <location>
        <begin position="558"/>
        <end position="570"/>
    </location>
</feature>
<dbReference type="Proteomes" id="UP000275385">
    <property type="component" value="Unassembled WGS sequence"/>
</dbReference>
<feature type="region of interest" description="Disordered" evidence="1">
    <location>
        <begin position="452"/>
        <end position="527"/>
    </location>
</feature>
<dbReference type="GO" id="GO:0031428">
    <property type="term" value="C:box C/D methylation guide snoRNP complex"/>
    <property type="evidence" value="ECO:0007669"/>
    <property type="project" value="TreeGrafter"/>
</dbReference>
<dbReference type="PANTHER" id="PTHR10335:SF23">
    <property type="entry name" value="OB FOLD-CONTAINING PROTEIN, NUCLEIC ACID BINDING"/>
    <property type="match status" value="1"/>
</dbReference>
<dbReference type="GO" id="GO:0008649">
    <property type="term" value="F:rRNA methyltransferase activity"/>
    <property type="evidence" value="ECO:0007669"/>
    <property type="project" value="TreeGrafter"/>
</dbReference>
<evidence type="ECO:0000256" key="1">
    <source>
        <dbReference type="SAM" id="MobiDB-lite"/>
    </source>
</evidence>
<evidence type="ECO:0000313" key="5">
    <source>
        <dbReference type="Proteomes" id="UP000275385"/>
    </source>
</evidence>
<dbReference type="Pfam" id="PF10307">
    <property type="entry name" value="HAD_SAK_1"/>
    <property type="match status" value="1"/>
</dbReference>
<protein>
    <submittedName>
        <fullName evidence="4">Uncharacterized protein</fullName>
    </submittedName>
</protein>
<organism evidence="4 5">
    <name type="scientific">Coniochaeta pulveracea</name>
    <dbReference type="NCBI Taxonomy" id="177199"/>
    <lineage>
        <taxon>Eukaryota</taxon>
        <taxon>Fungi</taxon>
        <taxon>Dikarya</taxon>
        <taxon>Ascomycota</taxon>
        <taxon>Pezizomycotina</taxon>
        <taxon>Sordariomycetes</taxon>
        <taxon>Sordariomycetidae</taxon>
        <taxon>Coniochaetales</taxon>
        <taxon>Coniochaetaceae</taxon>
        <taxon>Coniochaeta</taxon>
    </lineage>
</organism>
<comment type="caution">
    <text evidence="4">The sequence shown here is derived from an EMBL/GenBank/DDBJ whole genome shotgun (WGS) entry which is preliminary data.</text>
</comment>
<keyword evidence="5" id="KW-1185">Reference proteome</keyword>
<gene>
    <name evidence="4" type="ORF">DL546_000085</name>
</gene>
<evidence type="ECO:0000259" key="3">
    <source>
        <dbReference type="Pfam" id="PF14615"/>
    </source>
</evidence>
<feature type="compositionally biased region" description="Low complexity" evidence="1">
    <location>
        <begin position="584"/>
        <end position="607"/>
    </location>
</feature>
<accession>A0A420Y972</accession>
<evidence type="ECO:0000313" key="4">
    <source>
        <dbReference type="EMBL" id="RKU44446.1"/>
    </source>
</evidence>
<name>A0A420Y972_9PEZI</name>
<dbReference type="OrthoDB" id="5596992at2759"/>
<dbReference type="GO" id="GO:0003723">
    <property type="term" value="F:RNA binding"/>
    <property type="evidence" value="ECO:0007669"/>
    <property type="project" value="TreeGrafter"/>
</dbReference>
<sequence length="698" mass="77623">MNVVAISARLVNPFRVASPSTAVVRSMSARSYYAQQAANTQKAVSAPVAHKVTALKRWSILNKRLPAKEDIKAIHIYDFDNTLFKTPLPNPNIWNSYTIGQLANPDVFVNGGWWHDSRILAATGEGHEKEEPRAWEGWWNEKIVELIRLSEEQPDALTVLLTGRSESGFSDLIKRMVTARKLNFDMISLKPAVGPNHERFSSTMHFKQEFLKALMETYHNSEEIRIYEDRPKHVQGFRAFLGEYNKKQNGAGRTRGPISAEVILVPDQATTLDPVAEVAEVQLLINEHNETVKNRKHSRLERLKLHKTVFYTGYLIKSADTERLIKLAQIPANIRESEIKYHANNIMICPRPCPDSILEKVGGLGAKVMWEVTGIACFENSIWAARVAPVPRTASVYTEHRNAFVVIALRKGARPIDAGRIQNWQPVPPDKALIFETTVGEKMLLSIERFKRKHSDDDHGNHGQQRGGYGGGPGGRDHHRSFHNGRGGRGGRGGGGQGRGGWNQRGGRGGGGAKGGRGGRGGGHHYKSLDDVAAARANEGGFKQGVSYEDDNRSYTASQPQSQQQQHVPQGPAAFYNQQAQYQAPYQQPQQQYGGWQGQSQQQQGQSQSGGGGGGGYGARMSSQQPRKSDSEVQAEFEQYYLQRTTRELAEDLDKVRTADDFKNDAISMLVYALKQGAEMWDLEDKRGIVEARKGEKP</sequence>
<dbReference type="InterPro" id="IPR018812">
    <property type="entry name" value="SAK_HAD"/>
</dbReference>
<feature type="compositionally biased region" description="Gly residues" evidence="1">
    <location>
        <begin position="485"/>
        <end position="521"/>
    </location>
</feature>
<feature type="domain" description="Swiss Army Knife RNA repair protein HAD" evidence="2">
    <location>
        <begin position="86"/>
        <end position="290"/>
    </location>
</feature>
<feature type="compositionally biased region" description="Gly residues" evidence="1">
    <location>
        <begin position="465"/>
        <end position="474"/>
    </location>
</feature>
<dbReference type="EMBL" id="QVQW01000030">
    <property type="protein sequence ID" value="RKU44446.1"/>
    <property type="molecule type" value="Genomic_DNA"/>
</dbReference>
<feature type="compositionally biased region" description="Gly residues" evidence="1">
    <location>
        <begin position="608"/>
        <end position="618"/>
    </location>
</feature>
<dbReference type="GO" id="GO:0000494">
    <property type="term" value="P:box C/D sno(s)RNA 3'-end processing"/>
    <property type="evidence" value="ECO:0007669"/>
    <property type="project" value="TreeGrafter"/>
</dbReference>
<feature type="region of interest" description="Disordered" evidence="1">
    <location>
        <begin position="543"/>
        <end position="570"/>
    </location>
</feature>
<dbReference type="AlphaFoldDB" id="A0A420Y972"/>